<dbReference type="PANTHER" id="PTHR18964:SF149">
    <property type="entry name" value="BIFUNCTIONAL UDP-N-ACETYLGLUCOSAMINE 2-EPIMERASE_N-ACETYLMANNOSAMINE KINASE"/>
    <property type="match status" value="1"/>
</dbReference>
<keyword evidence="5" id="KW-1185">Reference proteome</keyword>
<sequence length="422" mass="43878">MAMPPKRTTVRDLRRQNRSALLSTLYFDGPLSRHELGAATGLSAATVSNVVGELVEEGLVVEAGSVDSDGGRPRVLLRVNPSYGHVVGVDIGETGVKVELFDLVMTKLAAVERPLPPLDPPAVGRVVSSCLLEVLDRAGIAEDRVLGVGIGVPGTVEQGPSPLVHAQSIGWDRVPLVELVRSGGTSLPLFVENGAKTQGQAEMWFGAGRGARHVVVALIGSGVGAAVVADGEVYRGTTSSAGEWGHTTIVYGGRRCRCGARGCLEAYVGAEAILARYRAVRGRAPDGRSGVDELIAEAERSREAAAVLEETAGLLGAGIANLVNLFNPERIVLGGWAGLALGARYLPRIVAATEEHALRHPYGQLSIELGRLGPDAVAVGAATLPVAALLDRATDPREGRPTGSEAARILSESALPHGRMGA</sequence>
<dbReference type="InterPro" id="IPR049874">
    <property type="entry name" value="ROK_cs"/>
</dbReference>
<dbReference type="AlphaFoldDB" id="A0A918AQW7"/>
<gene>
    <name evidence="4" type="ORF">GCM10010185_50360</name>
</gene>
<protein>
    <submittedName>
        <fullName evidence="4">Sugar kinase</fullName>
    </submittedName>
</protein>
<keyword evidence="4" id="KW-0808">Transferase</keyword>
<dbReference type="GO" id="GO:0003700">
    <property type="term" value="F:DNA-binding transcription factor activity"/>
    <property type="evidence" value="ECO:0007669"/>
    <property type="project" value="InterPro"/>
</dbReference>
<name>A0A918AQW7_9PSEU</name>
<dbReference type="InterPro" id="IPR043129">
    <property type="entry name" value="ATPase_NBD"/>
</dbReference>
<dbReference type="PROSITE" id="PS01125">
    <property type="entry name" value="ROK"/>
    <property type="match status" value="1"/>
</dbReference>
<evidence type="ECO:0000256" key="1">
    <source>
        <dbReference type="ARBA" id="ARBA00006479"/>
    </source>
</evidence>
<dbReference type="Pfam" id="PF12802">
    <property type="entry name" value="MarR_2"/>
    <property type="match status" value="1"/>
</dbReference>
<dbReference type="Gene3D" id="1.10.10.10">
    <property type="entry name" value="Winged helix-like DNA-binding domain superfamily/Winged helix DNA-binding domain"/>
    <property type="match status" value="1"/>
</dbReference>
<dbReference type="Gene3D" id="3.30.420.40">
    <property type="match status" value="2"/>
</dbReference>
<dbReference type="Proteomes" id="UP000639606">
    <property type="component" value="Unassembled WGS sequence"/>
</dbReference>
<dbReference type="PANTHER" id="PTHR18964">
    <property type="entry name" value="ROK (REPRESSOR, ORF, KINASE) FAMILY"/>
    <property type="match status" value="1"/>
</dbReference>
<evidence type="ECO:0000313" key="4">
    <source>
        <dbReference type="EMBL" id="GGP71211.1"/>
    </source>
</evidence>
<reference evidence="4" key="2">
    <citation type="submission" date="2020-09" db="EMBL/GenBank/DDBJ databases">
        <authorList>
            <person name="Sun Q."/>
            <person name="Ohkuma M."/>
        </authorList>
    </citation>
    <scope>NUCLEOTIDE SEQUENCE</scope>
    <source>
        <strain evidence="4">JCM 3313</strain>
    </source>
</reference>
<feature type="region of interest" description="Disordered" evidence="2">
    <location>
        <begin position="393"/>
        <end position="422"/>
    </location>
</feature>
<dbReference type="Pfam" id="PF00480">
    <property type="entry name" value="ROK"/>
    <property type="match status" value="1"/>
</dbReference>
<proteinExistence type="inferred from homology"/>
<comment type="caution">
    <text evidence="4">The sequence shown here is derived from an EMBL/GenBank/DDBJ whole genome shotgun (WGS) entry which is preliminary data.</text>
</comment>
<dbReference type="InterPro" id="IPR036390">
    <property type="entry name" value="WH_DNA-bd_sf"/>
</dbReference>
<dbReference type="InterPro" id="IPR000600">
    <property type="entry name" value="ROK"/>
</dbReference>
<keyword evidence="4" id="KW-0418">Kinase</keyword>
<dbReference type="EMBL" id="BMRG01000012">
    <property type="protein sequence ID" value="GGP71211.1"/>
    <property type="molecule type" value="Genomic_DNA"/>
</dbReference>
<dbReference type="SUPFAM" id="SSF46785">
    <property type="entry name" value="Winged helix' DNA-binding domain"/>
    <property type="match status" value="1"/>
</dbReference>
<comment type="similarity">
    <text evidence="1">Belongs to the ROK (NagC/XylR) family.</text>
</comment>
<organism evidence="4 5">
    <name type="scientific">Saccharothrix coeruleofusca</name>
    <dbReference type="NCBI Taxonomy" id="33919"/>
    <lineage>
        <taxon>Bacteria</taxon>
        <taxon>Bacillati</taxon>
        <taxon>Actinomycetota</taxon>
        <taxon>Actinomycetes</taxon>
        <taxon>Pseudonocardiales</taxon>
        <taxon>Pseudonocardiaceae</taxon>
        <taxon>Saccharothrix</taxon>
    </lineage>
</organism>
<dbReference type="GO" id="GO:0016301">
    <property type="term" value="F:kinase activity"/>
    <property type="evidence" value="ECO:0007669"/>
    <property type="project" value="UniProtKB-KW"/>
</dbReference>
<feature type="domain" description="HTH marR-type" evidence="3">
    <location>
        <begin position="19"/>
        <end position="63"/>
    </location>
</feature>
<dbReference type="InterPro" id="IPR000835">
    <property type="entry name" value="HTH_MarR-typ"/>
</dbReference>
<evidence type="ECO:0000256" key="2">
    <source>
        <dbReference type="SAM" id="MobiDB-lite"/>
    </source>
</evidence>
<accession>A0A918AQW7</accession>
<evidence type="ECO:0000313" key="5">
    <source>
        <dbReference type="Proteomes" id="UP000639606"/>
    </source>
</evidence>
<reference evidence="4" key="1">
    <citation type="journal article" date="2014" name="Int. J. Syst. Evol. Microbiol.">
        <title>Complete genome sequence of Corynebacterium casei LMG S-19264T (=DSM 44701T), isolated from a smear-ripened cheese.</title>
        <authorList>
            <consortium name="US DOE Joint Genome Institute (JGI-PGF)"/>
            <person name="Walter F."/>
            <person name="Albersmeier A."/>
            <person name="Kalinowski J."/>
            <person name="Ruckert C."/>
        </authorList>
    </citation>
    <scope>NUCLEOTIDE SEQUENCE</scope>
    <source>
        <strain evidence="4">JCM 3313</strain>
    </source>
</reference>
<dbReference type="InterPro" id="IPR036388">
    <property type="entry name" value="WH-like_DNA-bd_sf"/>
</dbReference>
<dbReference type="SUPFAM" id="SSF53067">
    <property type="entry name" value="Actin-like ATPase domain"/>
    <property type="match status" value="1"/>
</dbReference>
<evidence type="ECO:0000259" key="3">
    <source>
        <dbReference type="Pfam" id="PF12802"/>
    </source>
</evidence>